<feature type="region of interest" description="Disordered" evidence="1">
    <location>
        <begin position="1"/>
        <end position="22"/>
    </location>
</feature>
<evidence type="ECO:0000256" key="1">
    <source>
        <dbReference type="SAM" id="MobiDB-lite"/>
    </source>
</evidence>
<dbReference type="AlphaFoldDB" id="A0A2C9LTE6"/>
<dbReference type="GO" id="GO:0006402">
    <property type="term" value="P:mRNA catabolic process"/>
    <property type="evidence" value="ECO:0007669"/>
    <property type="project" value="TreeGrafter"/>
</dbReference>
<dbReference type="EnsemblMetazoa" id="BGLB034777-RC">
    <property type="protein sequence ID" value="BGLB034777-PC"/>
    <property type="gene ID" value="BGLB034777"/>
</dbReference>
<dbReference type="Gene3D" id="2.40.50.690">
    <property type="match status" value="1"/>
</dbReference>
<name>A0A2C9LTE6_BIOGL</name>
<dbReference type="VEuPathDB" id="VectorBase:BGLB034777"/>
<evidence type="ECO:0000313" key="3">
    <source>
        <dbReference type="Proteomes" id="UP000076420"/>
    </source>
</evidence>
<dbReference type="KEGG" id="bgt:106051126"/>
<dbReference type="GO" id="GO:0000932">
    <property type="term" value="C:P-body"/>
    <property type="evidence" value="ECO:0007669"/>
    <property type="project" value="TreeGrafter"/>
</dbReference>
<dbReference type="InterPro" id="IPR050180">
    <property type="entry name" value="RNR_Ribonuclease"/>
</dbReference>
<gene>
    <name evidence="2" type="primary">106051126</name>
</gene>
<sequence>MTEMNRQRGGRGGGRGGFQREQRKNPYESYLHLYQVQNGLRLGQFCQGFIRMFTSSSDEAIVTTQDGTEILLTSMNDRNRAFPGDEVAVEVYTEEQWMVR</sequence>
<dbReference type="PANTHER" id="PTHR23355:SF9">
    <property type="entry name" value="DIS3-LIKE EXONUCLEASE 2"/>
    <property type="match status" value="1"/>
</dbReference>
<dbReference type="STRING" id="6526.A0A2C9LTE6"/>
<proteinExistence type="predicted"/>
<organism evidence="2 3">
    <name type="scientific">Biomphalaria glabrata</name>
    <name type="common">Bloodfluke planorb</name>
    <name type="synonym">Freshwater snail</name>
    <dbReference type="NCBI Taxonomy" id="6526"/>
    <lineage>
        <taxon>Eukaryota</taxon>
        <taxon>Metazoa</taxon>
        <taxon>Spiralia</taxon>
        <taxon>Lophotrochozoa</taxon>
        <taxon>Mollusca</taxon>
        <taxon>Gastropoda</taxon>
        <taxon>Heterobranchia</taxon>
        <taxon>Euthyneura</taxon>
        <taxon>Panpulmonata</taxon>
        <taxon>Hygrophila</taxon>
        <taxon>Lymnaeoidea</taxon>
        <taxon>Planorbidae</taxon>
        <taxon>Biomphalaria</taxon>
    </lineage>
</organism>
<protein>
    <submittedName>
        <fullName evidence="2">Uncharacterized protein</fullName>
    </submittedName>
</protein>
<evidence type="ECO:0000313" key="2">
    <source>
        <dbReference type="EnsemblMetazoa" id="BGLB034777-PC"/>
    </source>
</evidence>
<dbReference type="InterPro" id="IPR012340">
    <property type="entry name" value="NA-bd_OB-fold"/>
</dbReference>
<dbReference type="GO" id="GO:0000175">
    <property type="term" value="F:3'-5'-RNA exonuclease activity"/>
    <property type="evidence" value="ECO:0007669"/>
    <property type="project" value="TreeGrafter"/>
</dbReference>
<dbReference type="VEuPathDB" id="VectorBase:BGLAX_038459"/>
<accession>A0A2C9LTE6</accession>
<dbReference type="PANTHER" id="PTHR23355">
    <property type="entry name" value="RIBONUCLEASE"/>
    <property type="match status" value="1"/>
</dbReference>
<reference evidence="2" key="1">
    <citation type="submission" date="2020-05" db="UniProtKB">
        <authorList>
            <consortium name="EnsemblMetazoa"/>
        </authorList>
    </citation>
    <scope>IDENTIFICATION</scope>
    <source>
        <strain evidence="2">BB02</strain>
    </source>
</reference>
<dbReference type="SUPFAM" id="SSF50249">
    <property type="entry name" value="Nucleic acid-binding proteins"/>
    <property type="match status" value="1"/>
</dbReference>
<dbReference type="Proteomes" id="UP000076420">
    <property type="component" value="Unassembled WGS sequence"/>
</dbReference>